<evidence type="ECO:0000256" key="1">
    <source>
        <dbReference type="SAM" id="Phobius"/>
    </source>
</evidence>
<proteinExistence type="evidence at transcript level"/>
<accession>V9IFW4</accession>
<reference evidence="2" key="1">
    <citation type="submission" date="2011-11" db="EMBL/GenBank/DDBJ databases">
        <title>Decoding the brain transcriptome of the Eastern honeybee (Apis cerana) based on pyrosequencing.</title>
        <authorList>
            <person name="Sun L."/>
            <person name="Zheng H."/>
            <person name="Wang Y."/>
            <person name="Xie X."/>
            <person name="Zhu Y."/>
            <person name="Gu W."/>
            <person name="Wang S."/>
        </authorList>
    </citation>
    <scope>NUCLEOTIDE SEQUENCE</scope>
    <source>
        <tissue evidence="2">Brain</tissue>
    </source>
</reference>
<organism evidence="2">
    <name type="scientific">Apis cerana</name>
    <name type="common">Indian honeybee</name>
    <dbReference type="NCBI Taxonomy" id="7461"/>
    <lineage>
        <taxon>Eukaryota</taxon>
        <taxon>Metazoa</taxon>
        <taxon>Ecdysozoa</taxon>
        <taxon>Arthropoda</taxon>
        <taxon>Hexapoda</taxon>
        <taxon>Insecta</taxon>
        <taxon>Pterygota</taxon>
        <taxon>Neoptera</taxon>
        <taxon>Endopterygota</taxon>
        <taxon>Hymenoptera</taxon>
        <taxon>Apocrita</taxon>
        <taxon>Aculeata</taxon>
        <taxon>Apoidea</taxon>
        <taxon>Anthophila</taxon>
        <taxon>Apidae</taxon>
        <taxon>Apis</taxon>
    </lineage>
</organism>
<evidence type="ECO:0000313" key="2">
    <source>
        <dbReference type="EMBL" id="AEY59988.1"/>
    </source>
</evidence>
<sequence>MPPQPYSISRTIRREIFVKLATMAAFPRFQGAWVLFYRDRHINQFGLLQGDSIVWWKAGLGIAVATVAGFVVMRVLNTEKKIVYHISFLAHLTASLLQV</sequence>
<feature type="transmembrane region" description="Helical" evidence="1">
    <location>
        <begin position="56"/>
        <end position="76"/>
    </location>
</feature>
<dbReference type="AlphaFoldDB" id="V9IFW4"/>
<keyword evidence="1" id="KW-1133">Transmembrane helix</keyword>
<name>V9IFW4_APICE</name>
<gene>
    <name evidence="2" type="ORF">ACCB06699</name>
</gene>
<dbReference type="EMBL" id="JR045478">
    <property type="protein sequence ID" value="AEY59988.1"/>
    <property type="molecule type" value="mRNA"/>
</dbReference>
<feature type="transmembrane region" description="Helical" evidence="1">
    <location>
        <begin position="16"/>
        <end position="36"/>
    </location>
</feature>
<protein>
    <submittedName>
        <fullName evidence="2">Mitochondrial Rho GTPase</fullName>
    </submittedName>
</protein>
<keyword evidence="1" id="KW-0472">Membrane</keyword>
<keyword evidence="1" id="KW-0812">Transmembrane</keyword>